<dbReference type="PROSITE" id="PS50885">
    <property type="entry name" value="HAMP"/>
    <property type="match status" value="1"/>
</dbReference>
<dbReference type="CDD" id="cd11386">
    <property type="entry name" value="MCP_signal"/>
    <property type="match status" value="1"/>
</dbReference>
<evidence type="ECO:0000313" key="10">
    <source>
        <dbReference type="Proteomes" id="UP001299608"/>
    </source>
</evidence>
<dbReference type="Pfam" id="PF00672">
    <property type="entry name" value="HAMP"/>
    <property type="match status" value="1"/>
</dbReference>
<evidence type="ECO:0000256" key="3">
    <source>
        <dbReference type="PROSITE-ProRule" id="PRU00284"/>
    </source>
</evidence>
<dbReference type="GO" id="GO:0006935">
    <property type="term" value="P:chemotaxis"/>
    <property type="evidence" value="ECO:0007669"/>
    <property type="project" value="UniProtKB-KW"/>
</dbReference>
<reference evidence="8" key="2">
    <citation type="submission" date="2020-02" db="EMBL/GenBank/DDBJ databases">
        <authorList>
            <person name="Littmann E."/>
            <person name="Sorbara M."/>
        </authorList>
    </citation>
    <scope>NUCLEOTIDE SEQUENCE</scope>
    <source>
        <strain evidence="8">MSK.1.17</strain>
    </source>
</reference>
<dbReference type="Proteomes" id="UP000669239">
    <property type="component" value="Unassembled WGS sequence"/>
</dbReference>
<gene>
    <name evidence="8" type="ORF">G5B36_15985</name>
    <name evidence="7" type="ORF">L0N08_21490</name>
</gene>
<accession>A0AAW5C3A1</accession>
<dbReference type="SMART" id="SM00304">
    <property type="entry name" value="HAMP"/>
    <property type="match status" value="1"/>
</dbReference>
<protein>
    <submittedName>
        <fullName evidence="7">Methyl-accepting chemotaxis protein</fullName>
    </submittedName>
</protein>
<name>A0AAW5C3A1_9FIRM</name>
<feature type="transmembrane region" description="Helical" evidence="4">
    <location>
        <begin position="12"/>
        <end position="36"/>
    </location>
</feature>
<keyword evidence="3" id="KW-0807">Transducer</keyword>
<dbReference type="Pfam" id="PF00015">
    <property type="entry name" value="MCPsignal"/>
    <property type="match status" value="1"/>
</dbReference>
<evidence type="ECO:0000256" key="1">
    <source>
        <dbReference type="ARBA" id="ARBA00022500"/>
    </source>
</evidence>
<dbReference type="GO" id="GO:0004888">
    <property type="term" value="F:transmembrane signaling receptor activity"/>
    <property type="evidence" value="ECO:0007669"/>
    <property type="project" value="InterPro"/>
</dbReference>
<evidence type="ECO:0000313" key="9">
    <source>
        <dbReference type="Proteomes" id="UP000669239"/>
    </source>
</evidence>
<proteinExistence type="inferred from homology"/>
<reference evidence="7" key="3">
    <citation type="submission" date="2022-01" db="EMBL/GenBank/DDBJ databases">
        <title>Collection of gut derived symbiotic bacterial strains cultured from healthy donors.</title>
        <authorList>
            <person name="Lin H."/>
            <person name="Kohout C."/>
            <person name="Waligurski E."/>
            <person name="Pamer E.G."/>
        </authorList>
    </citation>
    <scope>NUCLEOTIDE SEQUENCE</scope>
    <source>
        <strain evidence="7">DFI.6.55</strain>
    </source>
</reference>
<feature type="domain" description="HAMP" evidence="6">
    <location>
        <begin position="209"/>
        <end position="261"/>
    </location>
</feature>
<dbReference type="SMART" id="SM00283">
    <property type="entry name" value="MA"/>
    <property type="match status" value="1"/>
</dbReference>
<evidence type="ECO:0000259" key="5">
    <source>
        <dbReference type="PROSITE" id="PS50111"/>
    </source>
</evidence>
<dbReference type="Gene3D" id="1.10.287.950">
    <property type="entry name" value="Methyl-accepting chemotaxis protein"/>
    <property type="match status" value="1"/>
</dbReference>
<dbReference type="InterPro" id="IPR051310">
    <property type="entry name" value="MCP_chemotaxis"/>
</dbReference>
<dbReference type="AlphaFoldDB" id="A0AAW5C3A1"/>
<dbReference type="InterPro" id="IPR003660">
    <property type="entry name" value="HAMP_dom"/>
</dbReference>
<evidence type="ECO:0000256" key="2">
    <source>
        <dbReference type="ARBA" id="ARBA00029447"/>
    </source>
</evidence>
<dbReference type="Proteomes" id="UP001299608">
    <property type="component" value="Unassembled WGS sequence"/>
</dbReference>
<comment type="similarity">
    <text evidence="2">Belongs to the methyl-accepting chemotaxis (MCP) protein family.</text>
</comment>
<comment type="caution">
    <text evidence="7">The sequence shown here is derived from an EMBL/GenBank/DDBJ whole genome shotgun (WGS) entry which is preliminary data.</text>
</comment>
<dbReference type="SUPFAM" id="SSF58104">
    <property type="entry name" value="Methyl-accepting chemotaxis protein (MCP) signaling domain"/>
    <property type="match status" value="1"/>
</dbReference>
<keyword evidence="9" id="KW-1185">Reference proteome</keyword>
<keyword evidence="4" id="KW-1133">Transmembrane helix</keyword>
<evidence type="ECO:0000259" key="6">
    <source>
        <dbReference type="PROSITE" id="PS50885"/>
    </source>
</evidence>
<dbReference type="GO" id="GO:0005886">
    <property type="term" value="C:plasma membrane"/>
    <property type="evidence" value="ECO:0007669"/>
    <property type="project" value="TreeGrafter"/>
</dbReference>
<dbReference type="CDD" id="cd06225">
    <property type="entry name" value="HAMP"/>
    <property type="match status" value="1"/>
</dbReference>
<dbReference type="PANTHER" id="PTHR43531">
    <property type="entry name" value="PROTEIN ICFG"/>
    <property type="match status" value="1"/>
</dbReference>
<dbReference type="InterPro" id="IPR004089">
    <property type="entry name" value="MCPsignal_dom"/>
</dbReference>
<feature type="transmembrane region" description="Helical" evidence="4">
    <location>
        <begin position="184"/>
        <end position="207"/>
    </location>
</feature>
<keyword evidence="4" id="KW-0812">Transmembrane</keyword>
<keyword evidence="4" id="KW-0472">Membrane</keyword>
<evidence type="ECO:0000313" key="7">
    <source>
        <dbReference type="EMBL" id="MCG4748002.1"/>
    </source>
</evidence>
<reference evidence="8 9" key="1">
    <citation type="journal article" date="2020" name="Cell Host Microbe">
        <title>Functional and Genomic Variation between Human-Derived Isolates of Lachnospiraceae Reveals Inter- and Intra-Species Diversity.</title>
        <authorList>
            <person name="Sorbara M.T."/>
            <person name="Littmann E.R."/>
            <person name="Fontana E."/>
            <person name="Moody T.U."/>
            <person name="Kohout C.E."/>
            <person name="Gjonbalaj M."/>
            <person name="Eaton V."/>
            <person name="Seok R."/>
            <person name="Leiner I.M."/>
            <person name="Pamer E.G."/>
        </authorList>
    </citation>
    <scope>NUCLEOTIDE SEQUENCE [LARGE SCALE GENOMIC DNA]</scope>
    <source>
        <strain evidence="8 9">MSK.1.17</strain>
    </source>
</reference>
<dbReference type="Pfam" id="PF12729">
    <property type="entry name" value="4HB_MCP_1"/>
    <property type="match status" value="1"/>
</dbReference>
<dbReference type="Gene3D" id="6.10.340.10">
    <property type="match status" value="1"/>
</dbReference>
<dbReference type="PRINTS" id="PR00260">
    <property type="entry name" value="CHEMTRNSDUCR"/>
</dbReference>
<dbReference type="PANTHER" id="PTHR43531:SF11">
    <property type="entry name" value="METHYL-ACCEPTING CHEMOTAXIS PROTEIN 3"/>
    <property type="match status" value="1"/>
</dbReference>
<dbReference type="GO" id="GO:0007165">
    <property type="term" value="P:signal transduction"/>
    <property type="evidence" value="ECO:0007669"/>
    <property type="project" value="UniProtKB-KW"/>
</dbReference>
<dbReference type="EMBL" id="JAAITT010000023">
    <property type="protein sequence ID" value="NSJ50190.1"/>
    <property type="molecule type" value="Genomic_DNA"/>
</dbReference>
<feature type="domain" description="Methyl-accepting transducer" evidence="5">
    <location>
        <begin position="311"/>
        <end position="540"/>
    </location>
</feature>
<evidence type="ECO:0000313" key="8">
    <source>
        <dbReference type="EMBL" id="NSJ50190.1"/>
    </source>
</evidence>
<dbReference type="InterPro" id="IPR024478">
    <property type="entry name" value="HlyB_4HB_MCP"/>
</dbReference>
<organism evidence="7 10">
    <name type="scientific">Enterocloster aldenensis</name>
    <dbReference type="NCBI Taxonomy" id="358742"/>
    <lineage>
        <taxon>Bacteria</taxon>
        <taxon>Bacillati</taxon>
        <taxon>Bacillota</taxon>
        <taxon>Clostridia</taxon>
        <taxon>Lachnospirales</taxon>
        <taxon>Lachnospiraceae</taxon>
        <taxon>Enterocloster</taxon>
    </lineage>
</organism>
<dbReference type="PROSITE" id="PS50111">
    <property type="entry name" value="CHEMOTAXIS_TRANSDUC_2"/>
    <property type="match status" value="1"/>
</dbReference>
<keyword evidence="1" id="KW-0145">Chemotaxis</keyword>
<sequence length="567" mass="61287">MKKRISTLKIKQLLSMSFGILLVILLLLGLTSITYIHNISGNTEVLYERPHTNLVGMWEAKSRISQTGNGLREMILYNIPPSADLTANLMAVEQVIRDIEGNKVDKTAPMSDNMKNILAMVDAWSSSGQQILEIVNSGQIPSGEQVEQYTKLEQDAINGLDAIIATAADNALKFKNTAMESASASRMVLCFIFGAAFMLTILMLGILRKRIISPIYVLLESAEKIEQGNLEEEIPYVSRDEFGELADSFRQMQASLKDVIMDVKTNLERMGGNDFCVEIHADYRGEFEMIRESMEAISDHLSMALLRINESADQVAGGSDQVAAGAQMLSQGATEQASSVEELAATINELTSHVAQNADSASNATRTAEEVKDYAVESGKRMAEMLEAISNISDRSKEIGKIIKTIEDIAFQTNILALNAAVEAARAGEAGKGFAVVADEVRNLAGKSTEASNNTAEMIKESLKAVENGAVIADETAQSLKNVVEGVQGITQAIEDISASSGEQASSLSQVTIGIDQISSVVQTTSATAEESAASSEELSDQARKLKELVGQFRLKKAAIPELRNFD</sequence>
<dbReference type="InterPro" id="IPR004090">
    <property type="entry name" value="Chemotax_Me-accpt_rcpt"/>
</dbReference>
<dbReference type="EMBL" id="JAKNGE010000031">
    <property type="protein sequence ID" value="MCG4748002.1"/>
    <property type="molecule type" value="Genomic_DNA"/>
</dbReference>
<dbReference type="FunFam" id="1.10.287.950:FF:000001">
    <property type="entry name" value="Methyl-accepting chemotaxis sensory transducer"/>
    <property type="match status" value="1"/>
</dbReference>
<evidence type="ECO:0000256" key="4">
    <source>
        <dbReference type="SAM" id="Phobius"/>
    </source>
</evidence>
<dbReference type="RefSeq" id="WP_165642486.1">
    <property type="nucleotide sequence ID" value="NZ_JAAITT010000023.1"/>
</dbReference>